<reference evidence="1" key="1">
    <citation type="submission" date="2023-07" db="EMBL/GenBank/DDBJ databases">
        <title>Sequencing the genomes of 1000 actinobacteria strains.</title>
        <authorList>
            <person name="Klenk H.-P."/>
        </authorList>
    </citation>
    <scope>NUCLEOTIDE SEQUENCE</scope>
    <source>
        <strain evidence="1">DSM 45977</strain>
    </source>
</reference>
<comment type="caution">
    <text evidence="1">The sequence shown here is derived from an EMBL/GenBank/DDBJ whole genome shotgun (WGS) entry which is preliminary data.</text>
</comment>
<name>A0AAE4CNN0_9ACTN</name>
<keyword evidence="2" id="KW-1185">Reference proteome</keyword>
<organism evidence="1 2">
    <name type="scientific">Haloactinomyces albus</name>
    <dbReference type="NCBI Taxonomy" id="1352928"/>
    <lineage>
        <taxon>Bacteria</taxon>
        <taxon>Bacillati</taxon>
        <taxon>Actinomycetota</taxon>
        <taxon>Actinomycetes</taxon>
        <taxon>Actinopolysporales</taxon>
        <taxon>Actinopolysporaceae</taxon>
        <taxon>Haloactinomyces</taxon>
    </lineage>
</organism>
<evidence type="ECO:0000313" key="1">
    <source>
        <dbReference type="EMBL" id="MDR7304615.1"/>
    </source>
</evidence>
<dbReference type="EMBL" id="JAVDXW010000002">
    <property type="protein sequence ID" value="MDR7304615.1"/>
    <property type="molecule type" value="Genomic_DNA"/>
</dbReference>
<gene>
    <name evidence="1" type="ORF">JOF55_004859</name>
</gene>
<sequence length="78" mass="8411">MVSDNDTVLGESTDAFKALGDPVRMDLFLRIATVDEVSCTDRGLKNNRGGLNVIAGHQAGSASVGDWSRARLRSYDQL</sequence>
<protein>
    <submittedName>
        <fullName evidence="1">Uncharacterized protein</fullName>
    </submittedName>
</protein>
<accession>A0AAE4CNN0</accession>
<proteinExistence type="predicted"/>
<dbReference type="Proteomes" id="UP001180845">
    <property type="component" value="Unassembled WGS sequence"/>
</dbReference>
<dbReference type="AlphaFoldDB" id="A0AAE4CNN0"/>
<evidence type="ECO:0000313" key="2">
    <source>
        <dbReference type="Proteomes" id="UP001180845"/>
    </source>
</evidence>